<reference evidence="8" key="2">
    <citation type="submission" date="2021-01" db="UniProtKB">
        <authorList>
            <consortium name="EnsemblMetazoa"/>
        </authorList>
    </citation>
    <scope>IDENTIFICATION</scope>
</reference>
<keyword evidence="1" id="KW-0732">Signal</keyword>
<evidence type="ECO:0000256" key="6">
    <source>
        <dbReference type="PROSITE-ProRule" id="PRU00196"/>
    </source>
</evidence>
<protein>
    <recommendedName>
        <fullName evidence="7">SRCR domain-containing protein</fullName>
    </recommendedName>
</protein>
<proteinExistence type="predicted"/>
<evidence type="ECO:0000256" key="4">
    <source>
        <dbReference type="ARBA" id="ARBA00023170"/>
    </source>
</evidence>
<dbReference type="PANTHER" id="PTHR19331:SF465">
    <property type="entry name" value="EGG PEPTIDE SPERACT RECEPTOR"/>
    <property type="match status" value="1"/>
</dbReference>
<keyword evidence="2" id="KW-0677">Repeat</keyword>
<evidence type="ECO:0000256" key="3">
    <source>
        <dbReference type="ARBA" id="ARBA00023157"/>
    </source>
</evidence>
<reference evidence="9" key="1">
    <citation type="submission" date="2015-02" db="EMBL/GenBank/DDBJ databases">
        <title>Genome sequencing for Strongylocentrotus purpuratus.</title>
        <authorList>
            <person name="Murali S."/>
            <person name="Liu Y."/>
            <person name="Vee V."/>
            <person name="English A."/>
            <person name="Wang M."/>
            <person name="Skinner E."/>
            <person name="Han Y."/>
            <person name="Muzny D.M."/>
            <person name="Worley K.C."/>
            <person name="Gibbs R.A."/>
        </authorList>
    </citation>
    <scope>NUCLEOTIDE SEQUENCE</scope>
</reference>
<dbReference type="SMART" id="SM00202">
    <property type="entry name" value="SR"/>
    <property type="match status" value="3"/>
</dbReference>
<dbReference type="PRINTS" id="PR00258">
    <property type="entry name" value="SPERACTRCPTR"/>
</dbReference>
<dbReference type="Proteomes" id="UP000007110">
    <property type="component" value="Unassembled WGS sequence"/>
</dbReference>
<keyword evidence="9" id="KW-1185">Reference proteome</keyword>
<dbReference type="PROSITE" id="PS50287">
    <property type="entry name" value="SRCR_2"/>
    <property type="match status" value="4"/>
</dbReference>
<comment type="caution">
    <text evidence="6">Lacks conserved residue(s) required for the propagation of feature annotation.</text>
</comment>
<dbReference type="InParanoid" id="A0A7M7NC53"/>
<dbReference type="KEGG" id="spu:115921175"/>
<dbReference type="PROSITE" id="PS00420">
    <property type="entry name" value="SRCR_1"/>
    <property type="match status" value="3"/>
</dbReference>
<dbReference type="InterPro" id="IPR001190">
    <property type="entry name" value="SRCR"/>
</dbReference>
<dbReference type="Gene3D" id="3.10.250.10">
    <property type="entry name" value="SRCR-like domain"/>
    <property type="match status" value="4"/>
</dbReference>
<dbReference type="RefSeq" id="XP_030834220.1">
    <property type="nucleotide sequence ID" value="XM_030978360.1"/>
</dbReference>
<feature type="domain" description="SRCR" evidence="7">
    <location>
        <begin position="282"/>
        <end position="382"/>
    </location>
</feature>
<name>A0A7M7NC53_STRPU</name>
<dbReference type="PANTHER" id="PTHR19331">
    <property type="entry name" value="SCAVENGER RECEPTOR DOMAIN-CONTAINING"/>
    <property type="match status" value="1"/>
</dbReference>
<dbReference type="FunFam" id="3.10.250.10:FF:000005">
    <property type="entry name" value="Neurotrypsin isoform A"/>
    <property type="match status" value="1"/>
</dbReference>
<dbReference type="AlphaFoldDB" id="A0A7M7NC53"/>
<keyword evidence="3 6" id="KW-1015">Disulfide bond</keyword>
<dbReference type="SUPFAM" id="SSF56487">
    <property type="entry name" value="SRCR-like"/>
    <property type="match status" value="4"/>
</dbReference>
<feature type="disulfide bond" evidence="6">
    <location>
        <begin position="240"/>
        <end position="250"/>
    </location>
</feature>
<accession>A0A7M7NC53</accession>
<dbReference type="FunFam" id="3.10.250.10:FF:000007">
    <property type="entry name" value="Soluble scavenger receptor cysteine-rich domain-containing protein SSC5D"/>
    <property type="match status" value="1"/>
</dbReference>
<feature type="domain" description="SRCR" evidence="7">
    <location>
        <begin position="67"/>
        <end position="168"/>
    </location>
</feature>
<dbReference type="OMA" id="ARSNACT"/>
<dbReference type="OrthoDB" id="536948at2759"/>
<feature type="disulfide bond" evidence="6">
    <location>
        <begin position="320"/>
        <end position="381"/>
    </location>
</feature>
<evidence type="ECO:0000256" key="2">
    <source>
        <dbReference type="ARBA" id="ARBA00022737"/>
    </source>
</evidence>
<dbReference type="GO" id="GO:0016020">
    <property type="term" value="C:membrane"/>
    <property type="evidence" value="ECO:0007669"/>
    <property type="project" value="InterPro"/>
</dbReference>
<feature type="disulfide bond" evidence="6">
    <location>
        <begin position="136"/>
        <end position="146"/>
    </location>
</feature>
<feature type="domain" description="SRCR" evidence="7">
    <location>
        <begin position="171"/>
        <end position="272"/>
    </location>
</feature>
<evidence type="ECO:0000259" key="7">
    <source>
        <dbReference type="PROSITE" id="PS50287"/>
    </source>
</evidence>
<feature type="disulfide bond" evidence="6">
    <location>
        <begin position="307"/>
        <end position="371"/>
    </location>
</feature>
<sequence length="522" mass="55297">MLGFDGALDAPRSARFGQGSGDILYIDCFGSEDSLSDCLTWVDSSCEHHMDIGAVCYSGANPEPFQVRLVGGSHNAEGRVEVLHGGSWGTICDDSWDLRDARVVCRMLGFDGALDAPGSARFGQGSGRILLTYVNCGGTENNLADCAHPGIGDYNYCAHSRDTGVICYSGVRLVGGSNDAEGRVEVLNDGSWGTICDTWWDLRDARVVCRMLGFDGALDAPKSARFGQGSGRFLLNLVNCDGTEDNLVDCAHSGIGDYYYLGHCRDAGVICYSGAHPNSEGVRLMGGSNSSEGRVEIRYNGTWGTVCDDGWDLKDAKVVCRMLGFGDASAASGAAQFGEGSDEVLLSLAGCDGTEDNLADCAHLGFGVHNCHHDEDAGVTCLLGGIVPIEMNNIQGPGTQPTGHDRGALPLIPTITANPSIQHSPVPSHVAQTNCRMAQGIQDRIPLQSLVSPVDDTIERDQNRTMGARSNACTKVKTVPLNPDVAYAVVNKKPRSGKCRADKHKLDLEASSALVSSITITN</sequence>
<evidence type="ECO:0000256" key="1">
    <source>
        <dbReference type="ARBA" id="ARBA00022729"/>
    </source>
</evidence>
<feature type="disulfide bond" evidence="6">
    <location>
        <begin position="351"/>
        <end position="361"/>
    </location>
</feature>
<feature type="domain" description="SRCR" evidence="7">
    <location>
        <begin position="1"/>
        <end position="57"/>
    </location>
</feature>
<evidence type="ECO:0000256" key="5">
    <source>
        <dbReference type="ARBA" id="ARBA00023180"/>
    </source>
</evidence>
<dbReference type="InterPro" id="IPR036772">
    <property type="entry name" value="SRCR-like_dom_sf"/>
</dbReference>
<keyword evidence="4" id="KW-0675">Receptor</keyword>
<feature type="disulfide bond" evidence="6">
    <location>
        <begin position="28"/>
        <end position="38"/>
    </location>
</feature>
<evidence type="ECO:0000313" key="8">
    <source>
        <dbReference type="EnsemblMetazoa" id="XP_030834220"/>
    </source>
</evidence>
<evidence type="ECO:0000313" key="9">
    <source>
        <dbReference type="Proteomes" id="UP000007110"/>
    </source>
</evidence>
<dbReference type="GeneID" id="115921175"/>
<organism evidence="8 9">
    <name type="scientific">Strongylocentrotus purpuratus</name>
    <name type="common">Purple sea urchin</name>
    <dbReference type="NCBI Taxonomy" id="7668"/>
    <lineage>
        <taxon>Eukaryota</taxon>
        <taxon>Metazoa</taxon>
        <taxon>Echinodermata</taxon>
        <taxon>Eleutherozoa</taxon>
        <taxon>Echinozoa</taxon>
        <taxon>Echinoidea</taxon>
        <taxon>Euechinoidea</taxon>
        <taxon>Echinacea</taxon>
        <taxon>Camarodonta</taxon>
        <taxon>Echinidea</taxon>
        <taxon>Strongylocentrotidae</taxon>
        <taxon>Strongylocentrotus</taxon>
    </lineage>
</organism>
<keyword evidence="5" id="KW-0325">Glycoprotein</keyword>
<dbReference type="FunFam" id="3.10.250.10:FF:000009">
    <property type="entry name" value="WC1"/>
    <property type="match status" value="1"/>
</dbReference>
<dbReference type="Pfam" id="PF00530">
    <property type="entry name" value="SRCR"/>
    <property type="match status" value="3"/>
</dbReference>
<dbReference type="EnsemblMetazoa" id="XM_030978360">
    <property type="protein sequence ID" value="XP_030834220"/>
    <property type="gene ID" value="LOC115921175"/>
</dbReference>